<proteinExistence type="predicted"/>
<dbReference type="EMBL" id="DVNO01000034">
    <property type="protein sequence ID" value="HIU65744.1"/>
    <property type="molecule type" value="Genomic_DNA"/>
</dbReference>
<dbReference type="Proteomes" id="UP000824142">
    <property type="component" value="Unassembled WGS sequence"/>
</dbReference>
<name>A0A9D1MTD5_9PROT</name>
<reference evidence="1" key="2">
    <citation type="journal article" date="2021" name="PeerJ">
        <title>Extensive microbial diversity within the chicken gut microbiome revealed by metagenomics and culture.</title>
        <authorList>
            <person name="Gilroy R."/>
            <person name="Ravi A."/>
            <person name="Getino M."/>
            <person name="Pursley I."/>
            <person name="Horton D.L."/>
            <person name="Alikhan N.F."/>
            <person name="Baker D."/>
            <person name="Gharbi K."/>
            <person name="Hall N."/>
            <person name="Watson M."/>
            <person name="Adriaenssens E.M."/>
            <person name="Foster-Nyarko E."/>
            <person name="Jarju S."/>
            <person name="Secka A."/>
            <person name="Antonio M."/>
            <person name="Oren A."/>
            <person name="Chaudhuri R.R."/>
            <person name="La Ragione R."/>
            <person name="Hildebrand F."/>
            <person name="Pallen M.J."/>
        </authorList>
    </citation>
    <scope>NUCLEOTIDE SEQUENCE</scope>
    <source>
        <strain evidence="1">CHK136-897</strain>
    </source>
</reference>
<accession>A0A9D1MTD5</accession>
<sequence>MSKNNEKQPVNTGTKTEVKELLTETDTFYITKELLDSKKVISAGVFTPYRKKITVRYFIPMDNDAKTIYFCNNNNNQIRLILRHEKEHARKENLTKNTNRFSPFVRGAVAAQNEIMAPAAEIIEALDYHYETGHPYPSPKKFIIQADKKITAVANKQHLEWPLDFNNTQIADIILQCATEQYLGEVSRGIYKKVIRDELDKEFYVTSHNSNNLCVPNAPVLFQPEIGLWQPLWDFQSKRGPVNLWNAASTQQKKRLIHATDSIVKEIAGKHWYNIKNNKTH</sequence>
<reference evidence="1" key="1">
    <citation type="submission" date="2020-10" db="EMBL/GenBank/DDBJ databases">
        <authorList>
            <person name="Gilroy R."/>
        </authorList>
    </citation>
    <scope>NUCLEOTIDE SEQUENCE</scope>
    <source>
        <strain evidence="1">CHK136-897</strain>
    </source>
</reference>
<gene>
    <name evidence="1" type="ORF">IAC63_03865</name>
</gene>
<dbReference type="AlphaFoldDB" id="A0A9D1MTD5"/>
<evidence type="ECO:0000313" key="2">
    <source>
        <dbReference type="Proteomes" id="UP000824142"/>
    </source>
</evidence>
<protein>
    <submittedName>
        <fullName evidence="1">Uncharacterized protein</fullName>
    </submittedName>
</protein>
<organism evidence="1 2">
    <name type="scientific">Candidatus Enterousia avicola</name>
    <dbReference type="NCBI Taxonomy" id="2840787"/>
    <lineage>
        <taxon>Bacteria</taxon>
        <taxon>Pseudomonadati</taxon>
        <taxon>Pseudomonadota</taxon>
        <taxon>Alphaproteobacteria</taxon>
        <taxon>Candidatus Enterousia</taxon>
    </lineage>
</organism>
<evidence type="ECO:0000313" key="1">
    <source>
        <dbReference type="EMBL" id="HIU65744.1"/>
    </source>
</evidence>
<comment type="caution">
    <text evidence="1">The sequence shown here is derived from an EMBL/GenBank/DDBJ whole genome shotgun (WGS) entry which is preliminary data.</text>
</comment>